<evidence type="ECO:0000256" key="8">
    <source>
        <dbReference type="ARBA" id="ARBA00048679"/>
    </source>
</evidence>
<evidence type="ECO:0000256" key="4">
    <source>
        <dbReference type="ARBA" id="ARBA00022741"/>
    </source>
</evidence>
<dbReference type="SUPFAM" id="SSF56112">
    <property type="entry name" value="Protein kinase-like (PK-like)"/>
    <property type="match status" value="1"/>
</dbReference>
<reference evidence="11 12" key="1">
    <citation type="submission" date="2019-04" db="EMBL/GenBank/DDBJ databases">
        <title>Friends and foes A comparative genomics study of 23 Aspergillus species from section Flavi.</title>
        <authorList>
            <consortium name="DOE Joint Genome Institute"/>
            <person name="Kjaerbolling I."/>
            <person name="Vesth T."/>
            <person name="Frisvad J.C."/>
            <person name="Nybo J.L."/>
            <person name="Theobald S."/>
            <person name="Kildgaard S."/>
            <person name="Isbrandt T."/>
            <person name="Kuo A."/>
            <person name="Sato A."/>
            <person name="Lyhne E.K."/>
            <person name="Kogle M.E."/>
            <person name="Wiebenga A."/>
            <person name="Kun R.S."/>
            <person name="Lubbers R.J."/>
            <person name="Makela M.R."/>
            <person name="Barry K."/>
            <person name="Chovatia M."/>
            <person name="Clum A."/>
            <person name="Daum C."/>
            <person name="Haridas S."/>
            <person name="He G."/>
            <person name="LaButti K."/>
            <person name="Lipzen A."/>
            <person name="Mondo S."/>
            <person name="Riley R."/>
            <person name="Salamov A."/>
            <person name="Simmons B.A."/>
            <person name="Magnuson J.K."/>
            <person name="Henrissat B."/>
            <person name="Mortensen U.H."/>
            <person name="Larsen T.O."/>
            <person name="Devries R.P."/>
            <person name="Grigoriev I.V."/>
            <person name="Machida M."/>
            <person name="Baker S.E."/>
            <person name="Andersen M.R."/>
        </authorList>
    </citation>
    <scope>NUCLEOTIDE SEQUENCE [LARGE SCALE GENOMIC DNA]</scope>
    <source>
        <strain evidence="11 12">IBT 18842</strain>
    </source>
</reference>
<dbReference type="GO" id="GO:0005634">
    <property type="term" value="C:nucleus"/>
    <property type="evidence" value="ECO:0007669"/>
    <property type="project" value="TreeGrafter"/>
</dbReference>
<dbReference type="InterPro" id="IPR011009">
    <property type="entry name" value="Kinase-like_dom_sf"/>
</dbReference>
<evidence type="ECO:0000256" key="3">
    <source>
        <dbReference type="ARBA" id="ARBA00022679"/>
    </source>
</evidence>
<evidence type="ECO:0000256" key="7">
    <source>
        <dbReference type="ARBA" id="ARBA00047899"/>
    </source>
</evidence>
<organism evidence="11 12">
    <name type="scientific">Aspergillus avenaceus</name>
    <dbReference type="NCBI Taxonomy" id="36643"/>
    <lineage>
        <taxon>Eukaryota</taxon>
        <taxon>Fungi</taxon>
        <taxon>Dikarya</taxon>
        <taxon>Ascomycota</taxon>
        <taxon>Pezizomycotina</taxon>
        <taxon>Eurotiomycetes</taxon>
        <taxon>Eurotiomycetidae</taxon>
        <taxon>Eurotiales</taxon>
        <taxon>Aspergillaceae</taxon>
        <taxon>Aspergillus</taxon>
        <taxon>Aspergillus subgen. Circumdati</taxon>
    </lineage>
</organism>
<dbReference type="GO" id="GO:0005524">
    <property type="term" value="F:ATP binding"/>
    <property type="evidence" value="ECO:0007669"/>
    <property type="project" value="UniProtKB-UniRule"/>
</dbReference>
<feature type="binding site" evidence="9">
    <location>
        <position position="67"/>
    </location>
    <ligand>
        <name>ATP</name>
        <dbReference type="ChEBI" id="CHEBI:30616"/>
    </ligand>
</feature>
<evidence type="ECO:0000313" key="11">
    <source>
        <dbReference type="EMBL" id="KAE8147231.1"/>
    </source>
</evidence>
<dbReference type="OrthoDB" id="5979581at2759"/>
<dbReference type="PANTHER" id="PTHR47634">
    <property type="entry name" value="PROTEIN KINASE DOMAIN-CONTAINING PROTEIN-RELATED"/>
    <property type="match status" value="1"/>
</dbReference>
<keyword evidence="2" id="KW-0723">Serine/threonine-protein kinase</keyword>
<evidence type="ECO:0000256" key="6">
    <source>
        <dbReference type="ARBA" id="ARBA00022840"/>
    </source>
</evidence>
<dbReference type="EMBL" id="ML742218">
    <property type="protein sequence ID" value="KAE8147231.1"/>
    <property type="molecule type" value="Genomic_DNA"/>
</dbReference>
<keyword evidence="5 11" id="KW-0418">Kinase</keyword>
<dbReference type="PROSITE" id="PS00107">
    <property type="entry name" value="PROTEIN_KINASE_ATP"/>
    <property type="match status" value="1"/>
</dbReference>
<gene>
    <name evidence="11" type="ORF">BDV25DRAFT_132265</name>
</gene>
<dbReference type="GO" id="GO:0005737">
    <property type="term" value="C:cytoplasm"/>
    <property type="evidence" value="ECO:0007669"/>
    <property type="project" value="TreeGrafter"/>
</dbReference>
<protein>
    <recommendedName>
        <fullName evidence="1">non-specific serine/threonine protein kinase</fullName>
        <ecNumber evidence="1">2.7.11.1</ecNumber>
    </recommendedName>
</protein>
<keyword evidence="12" id="KW-1185">Reference proteome</keyword>
<keyword evidence="4 9" id="KW-0547">Nucleotide-binding</keyword>
<evidence type="ECO:0000313" key="12">
    <source>
        <dbReference type="Proteomes" id="UP000325780"/>
    </source>
</evidence>
<dbReference type="EC" id="2.7.11.1" evidence="1"/>
<name>A0A5N6TMB2_ASPAV</name>
<dbReference type="PANTHER" id="PTHR47634:SF9">
    <property type="entry name" value="PROTEIN KINASE DOMAIN-CONTAINING PROTEIN-RELATED"/>
    <property type="match status" value="1"/>
</dbReference>
<dbReference type="AlphaFoldDB" id="A0A5N6TMB2"/>
<comment type="catalytic activity">
    <reaction evidence="7">
        <text>L-threonyl-[protein] + ATP = O-phospho-L-threonyl-[protein] + ADP + H(+)</text>
        <dbReference type="Rhea" id="RHEA:46608"/>
        <dbReference type="Rhea" id="RHEA-COMP:11060"/>
        <dbReference type="Rhea" id="RHEA-COMP:11605"/>
        <dbReference type="ChEBI" id="CHEBI:15378"/>
        <dbReference type="ChEBI" id="CHEBI:30013"/>
        <dbReference type="ChEBI" id="CHEBI:30616"/>
        <dbReference type="ChEBI" id="CHEBI:61977"/>
        <dbReference type="ChEBI" id="CHEBI:456216"/>
        <dbReference type="EC" id="2.7.11.1"/>
    </reaction>
</comment>
<keyword evidence="3" id="KW-0808">Transferase</keyword>
<dbReference type="Gene3D" id="1.10.510.10">
    <property type="entry name" value="Transferase(Phosphotransferase) domain 1"/>
    <property type="match status" value="1"/>
</dbReference>
<evidence type="ECO:0000256" key="9">
    <source>
        <dbReference type="PROSITE-ProRule" id="PRU10141"/>
    </source>
</evidence>
<evidence type="ECO:0000256" key="1">
    <source>
        <dbReference type="ARBA" id="ARBA00012513"/>
    </source>
</evidence>
<dbReference type="InterPro" id="IPR000719">
    <property type="entry name" value="Prot_kinase_dom"/>
</dbReference>
<evidence type="ECO:0000256" key="5">
    <source>
        <dbReference type="ARBA" id="ARBA00022777"/>
    </source>
</evidence>
<evidence type="ECO:0000259" key="10">
    <source>
        <dbReference type="PROSITE" id="PS50011"/>
    </source>
</evidence>
<dbReference type="Proteomes" id="UP000325780">
    <property type="component" value="Unassembled WGS sequence"/>
</dbReference>
<dbReference type="Pfam" id="PF00069">
    <property type="entry name" value="Pkinase"/>
    <property type="match status" value="1"/>
</dbReference>
<dbReference type="InterPro" id="IPR017441">
    <property type="entry name" value="Protein_kinase_ATP_BS"/>
</dbReference>
<sequence length="382" mass="43907">MSCKLTVDIEEGTQVYRLGGFHPVYIGDVFNDRYKVLNRIGYGVYSTVWLVEDLESTQLENKYRALKILRADCYDGKDAPIFEREILTHFRNGDREQLGYKHVCHLLDDFEHRGPNGTHVCLVLELMGETLLSFGTWFLECRIPNSVMRNIKPDNIFVKFRDYSLIESGYLVEVAIPQQDKSEEQYSVIPLSPLYCYYFNEADKTRVAEFDIALGDWGVSSWADQHLTELIQPVALRSPEVLIQAPWGARTDWWNLGSIILELFQAVRMFSGLVPPDGHYELKEHLAEIVDLSGPFPRELLEQGNQDIVRDLFDEDGRIKDYPPMGRPGLSSEEFLSGLDQSVRVEFASFLHTMMKINPKDRISAEDLLRHPWLGALPPNDD</sequence>
<dbReference type="GO" id="GO:0000245">
    <property type="term" value="P:spliceosomal complex assembly"/>
    <property type="evidence" value="ECO:0007669"/>
    <property type="project" value="TreeGrafter"/>
</dbReference>
<dbReference type="InterPro" id="IPR051334">
    <property type="entry name" value="SRPK"/>
</dbReference>
<proteinExistence type="predicted"/>
<keyword evidence="6 9" id="KW-0067">ATP-binding</keyword>
<dbReference type="SMART" id="SM00220">
    <property type="entry name" value="S_TKc"/>
    <property type="match status" value="1"/>
</dbReference>
<dbReference type="GO" id="GO:0004674">
    <property type="term" value="F:protein serine/threonine kinase activity"/>
    <property type="evidence" value="ECO:0007669"/>
    <property type="project" value="UniProtKB-KW"/>
</dbReference>
<dbReference type="Gene3D" id="3.30.200.20">
    <property type="entry name" value="Phosphorylase Kinase, domain 1"/>
    <property type="match status" value="1"/>
</dbReference>
<evidence type="ECO:0000256" key="2">
    <source>
        <dbReference type="ARBA" id="ARBA00022527"/>
    </source>
</evidence>
<accession>A0A5N6TMB2</accession>
<feature type="domain" description="Protein kinase" evidence="10">
    <location>
        <begin position="34"/>
        <end position="374"/>
    </location>
</feature>
<dbReference type="PROSITE" id="PS50011">
    <property type="entry name" value="PROTEIN_KINASE_DOM"/>
    <property type="match status" value="1"/>
</dbReference>
<dbReference type="GO" id="GO:0050684">
    <property type="term" value="P:regulation of mRNA processing"/>
    <property type="evidence" value="ECO:0007669"/>
    <property type="project" value="TreeGrafter"/>
</dbReference>
<comment type="catalytic activity">
    <reaction evidence="8">
        <text>L-seryl-[protein] + ATP = O-phospho-L-seryl-[protein] + ADP + H(+)</text>
        <dbReference type="Rhea" id="RHEA:17989"/>
        <dbReference type="Rhea" id="RHEA-COMP:9863"/>
        <dbReference type="Rhea" id="RHEA-COMP:11604"/>
        <dbReference type="ChEBI" id="CHEBI:15378"/>
        <dbReference type="ChEBI" id="CHEBI:29999"/>
        <dbReference type="ChEBI" id="CHEBI:30616"/>
        <dbReference type="ChEBI" id="CHEBI:83421"/>
        <dbReference type="ChEBI" id="CHEBI:456216"/>
        <dbReference type="EC" id="2.7.11.1"/>
    </reaction>
</comment>